<sequence>MRLRIDHGDGGFTTSQLGLKLKRRVHADIAAAEDENPGGFGFTSHADMVAPLEWDTVRRPPLM</sequence>
<protein>
    <submittedName>
        <fullName evidence="1">Uncharacterized protein</fullName>
    </submittedName>
</protein>
<dbReference type="Proteomes" id="UP001500483">
    <property type="component" value="Unassembled WGS sequence"/>
</dbReference>
<evidence type="ECO:0000313" key="2">
    <source>
        <dbReference type="Proteomes" id="UP001500483"/>
    </source>
</evidence>
<reference evidence="2" key="1">
    <citation type="journal article" date="2019" name="Int. J. Syst. Evol. Microbiol.">
        <title>The Global Catalogue of Microorganisms (GCM) 10K type strain sequencing project: providing services to taxonomists for standard genome sequencing and annotation.</title>
        <authorList>
            <consortium name="The Broad Institute Genomics Platform"/>
            <consortium name="The Broad Institute Genome Sequencing Center for Infectious Disease"/>
            <person name="Wu L."/>
            <person name="Ma J."/>
        </authorList>
    </citation>
    <scope>NUCLEOTIDE SEQUENCE [LARGE SCALE GENOMIC DNA]</scope>
    <source>
        <strain evidence="2">JCM 9687</strain>
    </source>
</reference>
<accession>A0ABP6S1Q4</accession>
<dbReference type="EMBL" id="BAAAYK010000038">
    <property type="protein sequence ID" value="GAA3365699.1"/>
    <property type="molecule type" value="Genomic_DNA"/>
</dbReference>
<keyword evidence="2" id="KW-1185">Reference proteome</keyword>
<organism evidence="1 2">
    <name type="scientific">Saccharopolyspora gregorii</name>
    <dbReference type="NCBI Taxonomy" id="33914"/>
    <lineage>
        <taxon>Bacteria</taxon>
        <taxon>Bacillati</taxon>
        <taxon>Actinomycetota</taxon>
        <taxon>Actinomycetes</taxon>
        <taxon>Pseudonocardiales</taxon>
        <taxon>Pseudonocardiaceae</taxon>
        <taxon>Saccharopolyspora</taxon>
    </lineage>
</organism>
<gene>
    <name evidence="1" type="ORF">GCM10020366_66640</name>
</gene>
<name>A0ABP6S1Q4_9PSEU</name>
<comment type="caution">
    <text evidence="1">The sequence shown here is derived from an EMBL/GenBank/DDBJ whole genome shotgun (WGS) entry which is preliminary data.</text>
</comment>
<proteinExistence type="predicted"/>
<evidence type="ECO:0000313" key="1">
    <source>
        <dbReference type="EMBL" id="GAA3365699.1"/>
    </source>
</evidence>